<dbReference type="InterPro" id="IPR002105">
    <property type="entry name" value="Dockerin_1_rpt"/>
</dbReference>
<dbReference type="InterPro" id="IPR000801">
    <property type="entry name" value="Esterase-like"/>
</dbReference>
<evidence type="ECO:0000313" key="3">
    <source>
        <dbReference type="EMBL" id="AEV70470.1"/>
    </source>
</evidence>
<sequence length="394" mass="44630" precursor="true">MFLKKVFKKGLCFVLSSIIVLGMASANLTVSLAGEKYFRSLPNDYLNVSSRQGSIERLSYRAGFDTKYVNVYLPYGYNQNDTSKKYNVLYLMHGGGEDENLLFGGPGQNRDLKKILDNMIARGDIEPLIVVTPTFYKGKNSEATFYEELLDSVIPLVETKYNTYLKSNSRQDMKASREHRAFGGFSMGSVCTWYTFINCLDYIKYYIPLSGDCWVMGSMGGSSRPRETAEYLANVVRRSGYKVPHDFKIFCATGNQDIAYSNMNPMIQAMKNITDVFIYSEDPINGNFYFMVCNGGTHEWRYINQYIYNILPDLFKDTKNEPTIKKGDVDGDGNITSIDLAYYKKYLLGQINDFPVENDMQVADLDGNGAIDSIDLAYLKSYLLGMITKFPASN</sequence>
<dbReference type="STRING" id="720554.Clocl_4034"/>
<dbReference type="PANTHER" id="PTHR48098">
    <property type="entry name" value="ENTEROCHELIN ESTERASE-RELATED"/>
    <property type="match status" value="1"/>
</dbReference>
<dbReference type="Pfam" id="PF00756">
    <property type="entry name" value="Esterase"/>
    <property type="match status" value="1"/>
</dbReference>
<accession>G8LSV7</accession>
<dbReference type="Gene3D" id="1.10.1330.10">
    <property type="entry name" value="Dockerin domain"/>
    <property type="match status" value="1"/>
</dbReference>
<proteinExistence type="predicted"/>
<dbReference type="GO" id="GO:0004553">
    <property type="term" value="F:hydrolase activity, hydrolyzing O-glycosyl compounds"/>
    <property type="evidence" value="ECO:0007669"/>
    <property type="project" value="InterPro"/>
</dbReference>
<keyword evidence="1" id="KW-0732">Signal</keyword>
<feature type="chain" id="PRO_5003510855" evidence="1">
    <location>
        <begin position="27"/>
        <end position="394"/>
    </location>
</feature>
<dbReference type="SUPFAM" id="SSF63446">
    <property type="entry name" value="Type I dockerin domain"/>
    <property type="match status" value="1"/>
</dbReference>
<dbReference type="EMBL" id="CP003065">
    <property type="protein sequence ID" value="AEV70470.1"/>
    <property type="molecule type" value="Genomic_DNA"/>
</dbReference>
<feature type="signal peptide" evidence="1">
    <location>
        <begin position="1"/>
        <end position="26"/>
    </location>
</feature>
<protein>
    <submittedName>
        <fullName evidence="3">Enterochelin esterase-like enzyme</fullName>
    </submittedName>
</protein>
<dbReference type="GO" id="GO:0000272">
    <property type="term" value="P:polysaccharide catabolic process"/>
    <property type="evidence" value="ECO:0007669"/>
    <property type="project" value="InterPro"/>
</dbReference>
<dbReference type="eggNOG" id="COG2382">
    <property type="taxonomic scope" value="Bacteria"/>
</dbReference>
<dbReference type="AlphaFoldDB" id="G8LSV7"/>
<dbReference type="CDD" id="cd14256">
    <property type="entry name" value="Dockerin_I"/>
    <property type="match status" value="1"/>
</dbReference>
<dbReference type="InterPro" id="IPR050583">
    <property type="entry name" value="Mycobacterial_A85_antigen"/>
</dbReference>
<evidence type="ECO:0000256" key="1">
    <source>
        <dbReference type="SAM" id="SignalP"/>
    </source>
</evidence>
<dbReference type="Proteomes" id="UP000005435">
    <property type="component" value="Chromosome"/>
</dbReference>
<dbReference type="PROSITE" id="PS00018">
    <property type="entry name" value="EF_HAND_1"/>
    <property type="match status" value="2"/>
</dbReference>
<dbReference type="PROSITE" id="PS51766">
    <property type="entry name" value="DOCKERIN"/>
    <property type="match status" value="1"/>
</dbReference>
<dbReference type="SUPFAM" id="SSF53474">
    <property type="entry name" value="alpha/beta-Hydrolases"/>
    <property type="match status" value="1"/>
</dbReference>
<dbReference type="OrthoDB" id="9777383at2"/>
<dbReference type="Gene3D" id="3.40.50.1820">
    <property type="entry name" value="alpha/beta hydrolase"/>
    <property type="match status" value="1"/>
</dbReference>
<evidence type="ECO:0000259" key="2">
    <source>
        <dbReference type="PROSITE" id="PS51766"/>
    </source>
</evidence>
<dbReference type="InterPro" id="IPR029058">
    <property type="entry name" value="AB_hydrolase_fold"/>
</dbReference>
<name>G8LSV7_ACECE</name>
<dbReference type="Pfam" id="PF00404">
    <property type="entry name" value="Dockerin_1"/>
    <property type="match status" value="1"/>
</dbReference>
<dbReference type="InterPro" id="IPR036439">
    <property type="entry name" value="Dockerin_dom_sf"/>
</dbReference>
<dbReference type="PROSITE" id="PS00448">
    <property type="entry name" value="CLOS_CELLULOSOME_RPT"/>
    <property type="match status" value="1"/>
</dbReference>
<dbReference type="InterPro" id="IPR018247">
    <property type="entry name" value="EF_Hand_1_Ca_BS"/>
</dbReference>
<gene>
    <name evidence="3" type="ordered locus">Clocl_4034</name>
</gene>
<evidence type="ECO:0000313" key="4">
    <source>
        <dbReference type="Proteomes" id="UP000005435"/>
    </source>
</evidence>
<reference evidence="3 4" key="2">
    <citation type="journal article" date="2012" name="Stand. Genomic Sci.">
        <title>Complete Genome Sequence of Clostridium clariflavum DSM 19732.</title>
        <authorList>
            <person name="Izquierdo J.A."/>
            <person name="Goodwin L."/>
            <person name="Davenport K.W."/>
            <person name="Teshima H."/>
            <person name="Bruce D."/>
            <person name="Detter C."/>
            <person name="Tapia R."/>
            <person name="Han S."/>
            <person name="Land M."/>
            <person name="Hauser L."/>
            <person name="Jeffries C.D."/>
            <person name="Han J."/>
            <person name="Pitluck S."/>
            <person name="Nolan M."/>
            <person name="Chen A."/>
            <person name="Huntemann M."/>
            <person name="Mavromatis K."/>
            <person name="Mikhailova N."/>
            <person name="Liolios K."/>
            <person name="Woyke T."/>
            <person name="Lynd L.R."/>
        </authorList>
    </citation>
    <scope>NUCLEOTIDE SEQUENCE [LARGE SCALE GENOMIC DNA]</scope>
    <source>
        <strain evidence="4">DSM 19732 / NBRC 101661 / EBR45</strain>
    </source>
</reference>
<organism evidence="3 4">
    <name type="scientific">Acetivibrio clariflavus (strain DSM 19732 / NBRC 101661 / EBR45)</name>
    <name type="common">Clostridium clariflavum</name>
    <dbReference type="NCBI Taxonomy" id="720554"/>
    <lineage>
        <taxon>Bacteria</taxon>
        <taxon>Bacillati</taxon>
        <taxon>Bacillota</taxon>
        <taxon>Clostridia</taxon>
        <taxon>Eubacteriales</taxon>
        <taxon>Oscillospiraceae</taxon>
        <taxon>Acetivibrio</taxon>
    </lineage>
</organism>
<dbReference type="InterPro" id="IPR016134">
    <property type="entry name" value="Dockerin_dom"/>
</dbReference>
<dbReference type="RefSeq" id="WP_014256969.1">
    <property type="nucleotide sequence ID" value="NC_016627.1"/>
</dbReference>
<reference evidence="4" key="1">
    <citation type="submission" date="2011-12" db="EMBL/GenBank/DDBJ databases">
        <title>Complete sequence of Clostridium clariflavum DSM 19732.</title>
        <authorList>
            <consortium name="US DOE Joint Genome Institute"/>
            <person name="Lucas S."/>
            <person name="Han J."/>
            <person name="Lapidus A."/>
            <person name="Cheng J.-F."/>
            <person name="Goodwin L."/>
            <person name="Pitluck S."/>
            <person name="Peters L."/>
            <person name="Teshima H."/>
            <person name="Detter J.C."/>
            <person name="Han C."/>
            <person name="Tapia R."/>
            <person name="Land M."/>
            <person name="Hauser L."/>
            <person name="Kyrpides N."/>
            <person name="Ivanova N."/>
            <person name="Pagani I."/>
            <person name="Kitzmiller T."/>
            <person name="Lynd L."/>
            <person name="Izquierdo J."/>
            <person name="Woyke T."/>
        </authorList>
    </citation>
    <scope>NUCLEOTIDE SEQUENCE [LARGE SCALE GENOMIC DNA]</scope>
    <source>
        <strain evidence="4">DSM 19732 / NBRC 101661 / EBR45</strain>
    </source>
</reference>
<feature type="domain" description="Dockerin" evidence="2">
    <location>
        <begin position="322"/>
        <end position="392"/>
    </location>
</feature>
<keyword evidence="4" id="KW-1185">Reference proteome</keyword>
<dbReference type="KEGG" id="ccl:Clocl_4034"/>
<dbReference type="HOGENOM" id="CLU_057457_1_0_9"/>